<dbReference type="CDD" id="cd00383">
    <property type="entry name" value="trans_reg_C"/>
    <property type="match status" value="1"/>
</dbReference>
<dbReference type="SMART" id="SM00862">
    <property type="entry name" value="Trans_reg_C"/>
    <property type="match status" value="1"/>
</dbReference>
<evidence type="ECO:0000256" key="6">
    <source>
        <dbReference type="ARBA" id="ARBA00023163"/>
    </source>
</evidence>
<evidence type="ECO:0000313" key="12">
    <source>
        <dbReference type="Proteomes" id="UP001141961"/>
    </source>
</evidence>
<dbReference type="GO" id="GO:0000976">
    <property type="term" value="F:transcription cis-regulatory region binding"/>
    <property type="evidence" value="ECO:0007669"/>
    <property type="project" value="TreeGrafter"/>
</dbReference>
<dbReference type="InterPro" id="IPR036388">
    <property type="entry name" value="WH-like_DNA-bd_sf"/>
</dbReference>
<dbReference type="InterPro" id="IPR011006">
    <property type="entry name" value="CheY-like_superfamily"/>
</dbReference>
<comment type="caution">
    <text evidence="11">The sequence shown here is derived from an EMBL/GenBank/DDBJ whole genome shotgun (WGS) entry which is preliminary data.</text>
</comment>
<keyword evidence="3" id="KW-0805">Transcription regulation</keyword>
<feature type="domain" description="Response regulatory" evidence="9">
    <location>
        <begin position="3"/>
        <end position="119"/>
    </location>
</feature>
<sequence length="226" mass="26329">MLEIWCVEDDESIREIEMYTLQTMNFKTRSFENGISFFKALKEKKPDLVILDLMLPDEDGSDILRRIRGNSATKELPVIIASAKTAEYDKVKNLDSGADDYLTKPFGMMEMVSRVKAVLRRTQRREEKDRIERDGVKILLKRHEVFVNGEEIELTLKEYGLLKLLITHPETVFSREEIMDQIWETGFYGETRTVDVHVRTLRQKLGEAGKHIETVRGVGYRYHEGN</sequence>
<reference evidence="11" key="2">
    <citation type="submission" date="2022-10" db="EMBL/GenBank/DDBJ databases">
        <authorList>
            <person name="Kostovova I."/>
            <person name="Moravkova M."/>
            <person name="Pechar R."/>
        </authorList>
    </citation>
    <scope>NUCLEOTIDE SEQUENCE</scope>
    <source>
        <strain evidence="11">M597B</strain>
    </source>
</reference>
<evidence type="ECO:0000256" key="5">
    <source>
        <dbReference type="ARBA" id="ARBA00023159"/>
    </source>
</evidence>
<dbReference type="GO" id="GO:0005829">
    <property type="term" value="C:cytosol"/>
    <property type="evidence" value="ECO:0007669"/>
    <property type="project" value="TreeGrafter"/>
</dbReference>
<dbReference type="Pfam" id="PF00072">
    <property type="entry name" value="Response_reg"/>
    <property type="match status" value="1"/>
</dbReference>
<dbReference type="InterPro" id="IPR001789">
    <property type="entry name" value="Sig_transdc_resp-reg_receiver"/>
</dbReference>
<dbReference type="Gene3D" id="1.10.10.10">
    <property type="entry name" value="Winged helix-like DNA-binding domain superfamily/Winged helix DNA-binding domain"/>
    <property type="match status" value="1"/>
</dbReference>
<dbReference type="InterPro" id="IPR001867">
    <property type="entry name" value="OmpR/PhoB-type_DNA-bd"/>
</dbReference>
<dbReference type="GO" id="GO:0032993">
    <property type="term" value="C:protein-DNA complex"/>
    <property type="evidence" value="ECO:0007669"/>
    <property type="project" value="TreeGrafter"/>
</dbReference>
<feature type="modified residue" description="4-aspartylphosphate" evidence="7">
    <location>
        <position position="52"/>
    </location>
</feature>
<protein>
    <submittedName>
        <fullName evidence="11">Response regulator transcription factor</fullName>
    </submittedName>
</protein>
<accession>A0AAW6BDL6</accession>
<dbReference type="InterPro" id="IPR016032">
    <property type="entry name" value="Sig_transdc_resp-reg_C-effctor"/>
</dbReference>
<dbReference type="AlphaFoldDB" id="A0AAW6BDL6"/>
<dbReference type="InterPro" id="IPR039420">
    <property type="entry name" value="WalR-like"/>
</dbReference>
<dbReference type="PROSITE" id="PS51755">
    <property type="entry name" value="OMPR_PHOB"/>
    <property type="match status" value="1"/>
</dbReference>
<dbReference type="Gene3D" id="6.10.250.690">
    <property type="match status" value="1"/>
</dbReference>
<dbReference type="Pfam" id="PF00486">
    <property type="entry name" value="Trans_reg_C"/>
    <property type="match status" value="1"/>
</dbReference>
<keyword evidence="1 7" id="KW-0597">Phosphoprotein</keyword>
<proteinExistence type="predicted"/>
<keyword evidence="2" id="KW-0902">Two-component regulatory system</keyword>
<evidence type="ECO:0000256" key="2">
    <source>
        <dbReference type="ARBA" id="ARBA00023012"/>
    </source>
</evidence>
<dbReference type="EMBL" id="JAOTHD010000040">
    <property type="protein sequence ID" value="MDB6247557.1"/>
    <property type="molecule type" value="Genomic_DNA"/>
</dbReference>
<dbReference type="Gene3D" id="3.40.50.2300">
    <property type="match status" value="1"/>
</dbReference>
<dbReference type="GO" id="GO:0000156">
    <property type="term" value="F:phosphorelay response regulator activity"/>
    <property type="evidence" value="ECO:0007669"/>
    <property type="project" value="TreeGrafter"/>
</dbReference>
<feature type="domain" description="OmpR/PhoB-type" evidence="10">
    <location>
        <begin position="128"/>
        <end position="224"/>
    </location>
</feature>
<dbReference type="FunFam" id="1.10.10.10:FF:000018">
    <property type="entry name" value="DNA-binding response regulator ResD"/>
    <property type="match status" value="1"/>
</dbReference>
<dbReference type="Proteomes" id="UP001141961">
    <property type="component" value="Unassembled WGS sequence"/>
</dbReference>
<keyword evidence="6" id="KW-0804">Transcription</keyword>
<dbReference type="GO" id="GO:0006355">
    <property type="term" value="P:regulation of DNA-templated transcription"/>
    <property type="evidence" value="ECO:0007669"/>
    <property type="project" value="InterPro"/>
</dbReference>
<evidence type="ECO:0000256" key="8">
    <source>
        <dbReference type="PROSITE-ProRule" id="PRU01091"/>
    </source>
</evidence>
<reference evidence="11" key="1">
    <citation type="journal article" date="2022" name="Microorganisms">
        <title>Antibiotic Susceptibility, Resistance Gene Determinants and Corresponding Genomic Regions in Lactobacillus amylovorus Isolates Derived from Wild Boars and Domestic Pigs.</title>
        <authorList>
            <person name="Moravkova M."/>
            <person name="Kostovova I."/>
            <person name="Kavanova K."/>
            <person name="Pechar R."/>
            <person name="Stanek S."/>
            <person name="Brychta A."/>
            <person name="Zeman M."/>
            <person name="Kubasova T."/>
        </authorList>
    </citation>
    <scope>NUCLEOTIDE SEQUENCE</scope>
    <source>
        <strain evidence="11">M597B</strain>
    </source>
</reference>
<dbReference type="PANTHER" id="PTHR48111:SF40">
    <property type="entry name" value="PHOSPHATE REGULON TRANSCRIPTIONAL REGULATORY PROTEIN PHOB"/>
    <property type="match status" value="1"/>
</dbReference>
<dbReference type="SUPFAM" id="SSF52172">
    <property type="entry name" value="CheY-like"/>
    <property type="match status" value="1"/>
</dbReference>
<dbReference type="PANTHER" id="PTHR48111">
    <property type="entry name" value="REGULATOR OF RPOS"/>
    <property type="match status" value="1"/>
</dbReference>
<dbReference type="RefSeq" id="WP_056940664.1">
    <property type="nucleotide sequence ID" value="NZ_JAOTHC010000038.1"/>
</dbReference>
<evidence type="ECO:0000259" key="10">
    <source>
        <dbReference type="PROSITE" id="PS51755"/>
    </source>
</evidence>
<dbReference type="PROSITE" id="PS50110">
    <property type="entry name" value="RESPONSE_REGULATORY"/>
    <property type="match status" value="1"/>
</dbReference>
<evidence type="ECO:0000256" key="1">
    <source>
        <dbReference type="ARBA" id="ARBA00022553"/>
    </source>
</evidence>
<keyword evidence="4 8" id="KW-0238">DNA-binding</keyword>
<evidence type="ECO:0000256" key="3">
    <source>
        <dbReference type="ARBA" id="ARBA00023015"/>
    </source>
</evidence>
<evidence type="ECO:0000256" key="4">
    <source>
        <dbReference type="ARBA" id="ARBA00023125"/>
    </source>
</evidence>
<gene>
    <name evidence="11" type="ORF">ODV14_09640</name>
</gene>
<evidence type="ECO:0000259" key="9">
    <source>
        <dbReference type="PROSITE" id="PS50110"/>
    </source>
</evidence>
<feature type="DNA-binding region" description="OmpR/PhoB-type" evidence="8">
    <location>
        <begin position="128"/>
        <end position="224"/>
    </location>
</feature>
<name>A0AAW6BDL6_LACAM</name>
<evidence type="ECO:0000256" key="7">
    <source>
        <dbReference type="PROSITE-ProRule" id="PRU00169"/>
    </source>
</evidence>
<organism evidence="11 12">
    <name type="scientific">Lactobacillus amylovorus</name>
    <dbReference type="NCBI Taxonomy" id="1604"/>
    <lineage>
        <taxon>Bacteria</taxon>
        <taxon>Bacillati</taxon>
        <taxon>Bacillota</taxon>
        <taxon>Bacilli</taxon>
        <taxon>Lactobacillales</taxon>
        <taxon>Lactobacillaceae</taxon>
        <taxon>Lactobacillus</taxon>
    </lineage>
</organism>
<keyword evidence="5" id="KW-0010">Activator</keyword>
<evidence type="ECO:0000313" key="11">
    <source>
        <dbReference type="EMBL" id="MDB6247557.1"/>
    </source>
</evidence>
<dbReference type="SUPFAM" id="SSF46894">
    <property type="entry name" value="C-terminal effector domain of the bipartite response regulators"/>
    <property type="match status" value="1"/>
</dbReference>
<dbReference type="SMART" id="SM00448">
    <property type="entry name" value="REC"/>
    <property type="match status" value="1"/>
</dbReference>